<protein>
    <submittedName>
        <fullName evidence="1">Uncharacterized protein</fullName>
    </submittedName>
</protein>
<dbReference type="Proteomes" id="UP001239111">
    <property type="component" value="Chromosome 2"/>
</dbReference>
<sequence length="251" mass="28037">MKIILALISMIPCTMGVTWTPDNSCPLSPHEWNSPIKAQFFLRTRKTKEINYIPSPIPENFLSLTGFDPRVTTFVLIHGFLRNFHTTWVQDTMTILMNTTKANVILVDWSDAYVAQVSRSLAIPKFDILNYKRAVVSTPNVAVQIAMILESIARLSVVPMNRWYKIHFVGHSLGAHIAGQAARNIQSTKVHRVTGLDPAGPCFEGVNTVLKLRKTDAQFVDVIHTNCDPKRRNNFGIAEAIGESSVPKSIP</sequence>
<gene>
    <name evidence="1" type="ORF">QAD02_011282</name>
</gene>
<reference evidence="1" key="1">
    <citation type="submission" date="2023-04" db="EMBL/GenBank/DDBJ databases">
        <title>A chromosome-level genome assembly of the parasitoid wasp Eretmocerus hayati.</title>
        <authorList>
            <person name="Zhong Y."/>
            <person name="Liu S."/>
            <person name="Liu Y."/>
        </authorList>
    </citation>
    <scope>NUCLEOTIDE SEQUENCE</scope>
    <source>
        <strain evidence="1">ZJU_SS_LIU_2023</strain>
    </source>
</reference>
<keyword evidence="2" id="KW-1185">Reference proteome</keyword>
<proteinExistence type="predicted"/>
<accession>A0ACC2NXH1</accession>
<evidence type="ECO:0000313" key="1">
    <source>
        <dbReference type="EMBL" id="KAJ8675496.1"/>
    </source>
</evidence>
<name>A0ACC2NXH1_9HYME</name>
<evidence type="ECO:0000313" key="2">
    <source>
        <dbReference type="Proteomes" id="UP001239111"/>
    </source>
</evidence>
<comment type="caution">
    <text evidence="1">The sequence shown here is derived from an EMBL/GenBank/DDBJ whole genome shotgun (WGS) entry which is preliminary data.</text>
</comment>
<dbReference type="EMBL" id="CM056742">
    <property type="protein sequence ID" value="KAJ8675496.1"/>
    <property type="molecule type" value="Genomic_DNA"/>
</dbReference>
<organism evidence="1 2">
    <name type="scientific">Eretmocerus hayati</name>
    <dbReference type="NCBI Taxonomy" id="131215"/>
    <lineage>
        <taxon>Eukaryota</taxon>
        <taxon>Metazoa</taxon>
        <taxon>Ecdysozoa</taxon>
        <taxon>Arthropoda</taxon>
        <taxon>Hexapoda</taxon>
        <taxon>Insecta</taxon>
        <taxon>Pterygota</taxon>
        <taxon>Neoptera</taxon>
        <taxon>Endopterygota</taxon>
        <taxon>Hymenoptera</taxon>
        <taxon>Apocrita</taxon>
        <taxon>Proctotrupomorpha</taxon>
        <taxon>Chalcidoidea</taxon>
        <taxon>Aphelinidae</taxon>
        <taxon>Aphelininae</taxon>
        <taxon>Eretmocerus</taxon>
    </lineage>
</organism>